<dbReference type="PANTHER" id="PTHR10953">
    <property type="entry name" value="UBIQUITIN-ACTIVATING ENZYME E1"/>
    <property type="match status" value="1"/>
</dbReference>
<evidence type="ECO:0000256" key="1">
    <source>
        <dbReference type="ARBA" id="ARBA00009919"/>
    </source>
</evidence>
<dbReference type="EMBL" id="SLWY01000010">
    <property type="protein sequence ID" value="TCO81145.1"/>
    <property type="molecule type" value="Genomic_DNA"/>
</dbReference>
<dbReference type="SUPFAM" id="SSF69572">
    <property type="entry name" value="Activating enzymes of the ubiquitin-like proteins"/>
    <property type="match status" value="1"/>
</dbReference>
<gene>
    <name evidence="4" type="ORF">EV699_110171</name>
</gene>
<dbReference type="GO" id="GO:0008641">
    <property type="term" value="F:ubiquitin-like modifier activating enzyme activity"/>
    <property type="evidence" value="ECO:0007669"/>
    <property type="project" value="InterPro"/>
</dbReference>
<evidence type="ECO:0000313" key="4">
    <source>
        <dbReference type="EMBL" id="TCO81145.1"/>
    </source>
</evidence>
<dbReference type="AlphaFoldDB" id="A0A4R2LNV5"/>
<dbReference type="Proteomes" id="UP000295765">
    <property type="component" value="Unassembled WGS sequence"/>
</dbReference>
<keyword evidence="4" id="KW-0808">Transferase</keyword>
<keyword evidence="2" id="KW-0812">Transmembrane</keyword>
<dbReference type="FunFam" id="3.40.50.720:FF:000080">
    <property type="entry name" value="Thiazole biosynthesis adenylyltransferase ThiF"/>
    <property type="match status" value="1"/>
</dbReference>
<dbReference type="GO" id="GO:0005829">
    <property type="term" value="C:cytosol"/>
    <property type="evidence" value="ECO:0007669"/>
    <property type="project" value="TreeGrafter"/>
</dbReference>
<feature type="transmembrane region" description="Helical" evidence="2">
    <location>
        <begin position="31"/>
        <end position="58"/>
    </location>
</feature>
<dbReference type="PANTHER" id="PTHR10953:SF194">
    <property type="entry name" value="MOLYBDOPTERIN-SYNTHASE ADENYLYLTRANSFERASE"/>
    <property type="match status" value="1"/>
</dbReference>
<dbReference type="NCBIfam" id="NF004281">
    <property type="entry name" value="PRK05690.1"/>
    <property type="match status" value="1"/>
</dbReference>
<dbReference type="InterPro" id="IPR045886">
    <property type="entry name" value="ThiF/MoeB/HesA"/>
</dbReference>
<sequence>MDDAALLRYSRQILLPQFGYDGQERLVAARVLVLGLGGLGSAVALYLAAAGVGQLLLVDDDRVDRTNLQRQIAHTEADVGRLKVDSAAARLRALNPLVNVEPLAQRLDGAALDALAGQVDVLVDGCDNFATRFAVNAASLARGTPLVSGSAIRWQGQVCVFRPGTPDASCYHCLYPDIEEVAEACAHTGVLAPLVGVIGAVQALQTLKLLAGLDAPGGRLLSYDALQGRWRQARLRRDPACPACGGR</sequence>
<protein>
    <submittedName>
        <fullName evidence="4">Adenylyltransferase/sulfurtransferase</fullName>
    </submittedName>
</protein>
<proteinExistence type="inferred from homology"/>
<evidence type="ECO:0000256" key="2">
    <source>
        <dbReference type="SAM" id="Phobius"/>
    </source>
</evidence>
<feature type="domain" description="THIF-type NAD/FAD binding fold" evidence="3">
    <location>
        <begin position="9"/>
        <end position="242"/>
    </location>
</feature>
<dbReference type="Gene3D" id="3.40.50.720">
    <property type="entry name" value="NAD(P)-binding Rossmann-like Domain"/>
    <property type="match status" value="1"/>
</dbReference>
<reference evidence="4 5" key="1">
    <citation type="submission" date="2019-03" db="EMBL/GenBank/DDBJ databases">
        <title>Genomic Encyclopedia of Type Strains, Phase IV (KMG-IV): sequencing the most valuable type-strain genomes for metagenomic binning, comparative biology and taxonomic classification.</title>
        <authorList>
            <person name="Goeker M."/>
        </authorList>
    </citation>
    <scope>NUCLEOTIDE SEQUENCE [LARGE SCALE GENOMIC DNA]</scope>
    <source>
        <strain evidence="4 5">DSM 25287</strain>
    </source>
</reference>
<dbReference type="RefSeq" id="WP_132542417.1">
    <property type="nucleotide sequence ID" value="NZ_SLWY01000010.1"/>
</dbReference>
<dbReference type="GO" id="GO:0008146">
    <property type="term" value="F:sulfotransferase activity"/>
    <property type="evidence" value="ECO:0007669"/>
    <property type="project" value="TreeGrafter"/>
</dbReference>
<evidence type="ECO:0000313" key="5">
    <source>
        <dbReference type="Proteomes" id="UP000295765"/>
    </source>
</evidence>
<dbReference type="GO" id="GO:0016779">
    <property type="term" value="F:nucleotidyltransferase activity"/>
    <property type="evidence" value="ECO:0007669"/>
    <property type="project" value="UniProtKB-KW"/>
</dbReference>
<dbReference type="CDD" id="cd00757">
    <property type="entry name" value="ThiF_MoeB_HesA_family"/>
    <property type="match status" value="1"/>
</dbReference>
<evidence type="ECO:0000259" key="3">
    <source>
        <dbReference type="Pfam" id="PF00899"/>
    </source>
</evidence>
<name>A0A4R2LNV5_9GAMM</name>
<organism evidence="4 5">
    <name type="scientific">Plasticicumulans lactativorans</name>
    <dbReference type="NCBI Taxonomy" id="1133106"/>
    <lineage>
        <taxon>Bacteria</taxon>
        <taxon>Pseudomonadati</taxon>
        <taxon>Pseudomonadota</taxon>
        <taxon>Gammaproteobacteria</taxon>
        <taxon>Candidatus Competibacteraceae</taxon>
        <taxon>Plasticicumulans</taxon>
    </lineage>
</organism>
<dbReference type="GO" id="GO:0004792">
    <property type="term" value="F:thiosulfate-cyanide sulfurtransferase activity"/>
    <property type="evidence" value="ECO:0007669"/>
    <property type="project" value="TreeGrafter"/>
</dbReference>
<dbReference type="Pfam" id="PF00899">
    <property type="entry name" value="ThiF"/>
    <property type="match status" value="1"/>
</dbReference>
<dbReference type="InterPro" id="IPR000594">
    <property type="entry name" value="ThiF_NAD_FAD-bd"/>
</dbReference>
<comment type="similarity">
    <text evidence="1">Belongs to the HesA/MoeB/ThiF family.</text>
</comment>
<accession>A0A4R2LNV5</accession>
<dbReference type="InterPro" id="IPR035985">
    <property type="entry name" value="Ubiquitin-activating_enz"/>
</dbReference>
<keyword evidence="5" id="KW-1185">Reference proteome</keyword>
<keyword evidence="2" id="KW-1133">Transmembrane helix</keyword>
<comment type="caution">
    <text evidence="4">The sequence shown here is derived from an EMBL/GenBank/DDBJ whole genome shotgun (WGS) entry which is preliminary data.</text>
</comment>
<keyword evidence="4" id="KW-0548">Nucleotidyltransferase</keyword>
<keyword evidence="2" id="KW-0472">Membrane</keyword>
<dbReference type="OrthoDB" id="9804286at2"/>